<keyword evidence="1" id="KW-1185">Reference proteome</keyword>
<reference evidence="2" key="1">
    <citation type="submission" date="2022-11" db="UniProtKB">
        <authorList>
            <consortium name="WormBaseParasite"/>
        </authorList>
    </citation>
    <scope>IDENTIFICATION</scope>
</reference>
<protein>
    <submittedName>
        <fullName evidence="2">Uncharacterized protein</fullName>
    </submittedName>
</protein>
<evidence type="ECO:0000313" key="1">
    <source>
        <dbReference type="Proteomes" id="UP000887578"/>
    </source>
</evidence>
<dbReference type="AlphaFoldDB" id="A0A914PU31"/>
<proteinExistence type="predicted"/>
<name>A0A914PU31_9BILA</name>
<dbReference type="Proteomes" id="UP000887578">
    <property type="component" value="Unplaced"/>
</dbReference>
<accession>A0A914PU31</accession>
<evidence type="ECO:0000313" key="2">
    <source>
        <dbReference type="WBParaSite" id="PDA_v2.g22239.t1"/>
    </source>
</evidence>
<dbReference type="WBParaSite" id="PDA_v2.g22239.t1">
    <property type="protein sequence ID" value="PDA_v2.g22239.t1"/>
    <property type="gene ID" value="PDA_v2.g22239"/>
</dbReference>
<organism evidence="1 2">
    <name type="scientific">Panagrolaimus davidi</name>
    <dbReference type="NCBI Taxonomy" id="227884"/>
    <lineage>
        <taxon>Eukaryota</taxon>
        <taxon>Metazoa</taxon>
        <taxon>Ecdysozoa</taxon>
        <taxon>Nematoda</taxon>
        <taxon>Chromadorea</taxon>
        <taxon>Rhabditida</taxon>
        <taxon>Tylenchina</taxon>
        <taxon>Panagrolaimomorpha</taxon>
        <taxon>Panagrolaimoidea</taxon>
        <taxon>Panagrolaimidae</taxon>
        <taxon>Panagrolaimus</taxon>
    </lineage>
</organism>
<sequence>MQKFNVVSGAFAEITKDLIDVSIAAIYCADEIANGDSEIRTTLIEKVQSQLREIFSVSKTYVKMLLEDFLVYQTLTGMLRLHIEKHYGQSMIPTESYNKTAADIRHYLDIRGYGFIFYQVVIVENNIYGKEMEIFSFTNVTKTAYIIGDIKGCHIFITRYNAIDKIDDKARTAQQYILANKVKITDAIA</sequence>